<dbReference type="KEGG" id="broo:brsh051_21170"/>
<accession>A0AAN0K7D0</accession>
<dbReference type="GO" id="GO:0070204">
    <property type="term" value="F:2-succinyl-5-enolpyruvyl-6-hydroxy-3-cyclohexene-1-carboxylic-acid synthase activity"/>
    <property type="evidence" value="ECO:0007669"/>
    <property type="project" value="UniProtKB-UniRule"/>
</dbReference>
<comment type="catalytic activity">
    <reaction evidence="6">
        <text>isochorismate + 2-oxoglutarate + H(+) = 5-enolpyruvoyl-6-hydroxy-2-succinyl-cyclohex-3-ene-1-carboxylate + CO2</text>
        <dbReference type="Rhea" id="RHEA:25593"/>
        <dbReference type="ChEBI" id="CHEBI:15378"/>
        <dbReference type="ChEBI" id="CHEBI:16526"/>
        <dbReference type="ChEBI" id="CHEBI:16810"/>
        <dbReference type="ChEBI" id="CHEBI:29780"/>
        <dbReference type="ChEBI" id="CHEBI:58818"/>
        <dbReference type="EC" id="2.2.1.9"/>
    </reaction>
</comment>
<dbReference type="Gene3D" id="3.40.50.970">
    <property type="match status" value="2"/>
</dbReference>
<proteinExistence type="inferred from homology"/>
<dbReference type="EC" id="2.2.1.9" evidence="6"/>
<comment type="function">
    <text evidence="6">Catalyzes the thiamine diphosphate-dependent decarboxylation of 2-oxoglutarate and the subsequent addition of the resulting succinic semialdehyde-thiamine pyrophosphate anion to isochorismate to yield 2-succinyl-5-enolpyruvyl-6-hydroxy-3-cyclohexene-1-carboxylate (SEPHCHC).</text>
</comment>
<evidence type="ECO:0000256" key="1">
    <source>
        <dbReference type="ARBA" id="ARBA00022679"/>
    </source>
</evidence>
<evidence type="ECO:0000313" key="9">
    <source>
        <dbReference type="Proteomes" id="UP001431656"/>
    </source>
</evidence>
<dbReference type="Gene3D" id="3.40.50.1220">
    <property type="entry name" value="TPP-binding domain"/>
    <property type="match status" value="1"/>
</dbReference>
<organism evidence="8 9">
    <name type="scientific">Brooklawnia propionicigenes</name>
    <dbReference type="NCBI Taxonomy" id="3041175"/>
    <lineage>
        <taxon>Bacteria</taxon>
        <taxon>Bacillati</taxon>
        <taxon>Actinomycetota</taxon>
        <taxon>Actinomycetes</taxon>
        <taxon>Propionibacteriales</taxon>
        <taxon>Propionibacteriaceae</taxon>
        <taxon>Brooklawnia</taxon>
    </lineage>
</organism>
<keyword evidence="2 6" id="KW-0479">Metal-binding</keyword>
<keyword evidence="4 6" id="KW-0786">Thiamine pyrophosphate</keyword>
<reference evidence="8" key="1">
    <citation type="journal article" date="2024" name="Int. J. Syst. Evol. Microbiol.">
        <title>Brooklawnia propionicigenes sp. nov., a facultatively anaerobic, propionate-producing bacterium isolated from a methanogenic reactor treating waste from cattle farms.</title>
        <authorList>
            <person name="Akita Y."/>
            <person name="Ueki A."/>
            <person name="Tonouchi A."/>
            <person name="Sugawara Y."/>
            <person name="Honma S."/>
            <person name="Kaku N."/>
            <person name="Ueki K."/>
        </authorList>
    </citation>
    <scope>NUCLEOTIDE SEQUENCE</scope>
    <source>
        <strain evidence="8">SH051</strain>
    </source>
</reference>
<name>A0AAN0K7D0_9ACTN</name>
<dbReference type="InterPro" id="IPR004433">
    <property type="entry name" value="MenaQ_synth_MenD"/>
</dbReference>
<dbReference type="EMBL" id="AP028056">
    <property type="protein sequence ID" value="BEH02836.1"/>
    <property type="molecule type" value="Genomic_DNA"/>
</dbReference>
<dbReference type="HAMAP" id="MF_01659">
    <property type="entry name" value="MenD"/>
    <property type="match status" value="1"/>
</dbReference>
<dbReference type="GO" id="GO:0000287">
    <property type="term" value="F:magnesium ion binding"/>
    <property type="evidence" value="ECO:0007669"/>
    <property type="project" value="UniProtKB-UniRule"/>
</dbReference>
<keyword evidence="3 6" id="KW-0460">Magnesium</keyword>
<comment type="similarity">
    <text evidence="6">Belongs to the TPP enzyme family. MenD subfamily.</text>
</comment>
<dbReference type="Pfam" id="PF02776">
    <property type="entry name" value="TPP_enzyme_N"/>
    <property type="match status" value="1"/>
</dbReference>
<evidence type="ECO:0000313" key="8">
    <source>
        <dbReference type="EMBL" id="BEH02836.1"/>
    </source>
</evidence>
<keyword evidence="6" id="KW-0474">Menaquinone biosynthesis</keyword>
<dbReference type="InterPro" id="IPR029061">
    <property type="entry name" value="THDP-binding"/>
</dbReference>
<comment type="cofactor">
    <cofactor evidence="6">
        <name>Mg(2+)</name>
        <dbReference type="ChEBI" id="CHEBI:18420"/>
    </cofactor>
    <cofactor evidence="6">
        <name>Mn(2+)</name>
        <dbReference type="ChEBI" id="CHEBI:29035"/>
    </cofactor>
</comment>
<dbReference type="PANTHER" id="PTHR42916:SF1">
    <property type="entry name" value="PROTEIN PHYLLO, CHLOROPLASTIC"/>
    <property type="match status" value="1"/>
</dbReference>
<comment type="cofactor">
    <cofactor evidence="6">
        <name>thiamine diphosphate</name>
        <dbReference type="ChEBI" id="CHEBI:58937"/>
    </cofactor>
    <text evidence="6">Binds 1 thiamine pyrophosphate per subunit.</text>
</comment>
<dbReference type="GO" id="GO:0030976">
    <property type="term" value="F:thiamine pyrophosphate binding"/>
    <property type="evidence" value="ECO:0007669"/>
    <property type="project" value="UniProtKB-UniRule"/>
</dbReference>
<dbReference type="GO" id="GO:0009234">
    <property type="term" value="P:menaquinone biosynthetic process"/>
    <property type="evidence" value="ECO:0007669"/>
    <property type="project" value="UniProtKB-UniRule"/>
</dbReference>
<dbReference type="GO" id="GO:0030145">
    <property type="term" value="F:manganese ion binding"/>
    <property type="evidence" value="ECO:0007669"/>
    <property type="project" value="UniProtKB-UniRule"/>
</dbReference>
<gene>
    <name evidence="6 8" type="primary">menD</name>
    <name evidence="8" type="ORF">brsh051_21170</name>
</gene>
<dbReference type="Proteomes" id="UP001431656">
    <property type="component" value="Chromosome"/>
</dbReference>
<evidence type="ECO:0000256" key="4">
    <source>
        <dbReference type="ARBA" id="ARBA00023052"/>
    </source>
</evidence>
<keyword evidence="1 6" id="KW-0808">Transferase</keyword>
<dbReference type="InterPro" id="IPR012001">
    <property type="entry name" value="Thiamin_PyroP_enz_TPP-bd_dom"/>
</dbReference>
<comment type="pathway">
    <text evidence="6">Quinol/quinone metabolism; menaquinone biosynthesis.</text>
</comment>
<keyword evidence="5 6" id="KW-0464">Manganese</keyword>
<sequence>MGSAGLGLTLAEGLASAGITQVVVCPGSRSTPVALALARLAGEGRVRLHTRTDERAGGFLALGLARAGGAAAVLVTSGTAVGNLMPAVMEARASGVMLVVITADRPATLVGTGANQTTHQVGIFGRHVVGDLALAGSDDAPAAWSAQLSRLFAAGFGLRTREPGPVHINAAFTEPFVDDLMADPEPTRLTSVARSRPAVPAQLVAGPRTVVLAGDAPAQVGHRARELAETARLPLFAEPSSNARSGRCAIAGYRLLLDTALGERIERVLVFGHPTLSRPVHRLLSRRDIELVVVSPSASWPDPGWAASQVCDDVELAPGDDDWLNEWRLVDRELPTDPSPAGRRAAGRGGGVLTGQSVADAVVASAPQNLVFGASSLIRNADLSPIADPVPDDPPTICWANRGLSGIDGVISTAAGIALATARPATVLIGDLGFLHDAGSLHIPAGQPVPDLRIVVGDDDGGSIFGTLEVADAPCYQPLFAMPHGRDLAAIAEGYGWPARRVDGVDELLEYLGRPVHGIEVLVAVFGA</sequence>
<evidence type="ECO:0000256" key="5">
    <source>
        <dbReference type="ARBA" id="ARBA00023211"/>
    </source>
</evidence>
<comment type="pathway">
    <text evidence="6">Quinol/quinone metabolism; 1,4-dihydroxy-2-naphthoate biosynthesis; 1,4-dihydroxy-2-naphthoate from chorismate: step 2/7.</text>
</comment>
<dbReference type="PIRSF" id="PIRSF004983">
    <property type="entry name" value="MenD"/>
    <property type="match status" value="1"/>
</dbReference>
<dbReference type="SUPFAM" id="SSF52518">
    <property type="entry name" value="Thiamin diphosphate-binding fold (THDP-binding)"/>
    <property type="match status" value="2"/>
</dbReference>
<protein>
    <recommendedName>
        <fullName evidence="6">2-succinyl-5-enolpyruvyl-6-hydroxy-3-cyclohexene-1-carboxylate synthase</fullName>
        <shortName evidence="6">SEPHCHC synthase</shortName>
        <ecNumber evidence="6">2.2.1.9</ecNumber>
    </recommendedName>
    <alternativeName>
        <fullName evidence="6">Menaquinone biosynthesis protein MenD</fullName>
    </alternativeName>
</protein>
<dbReference type="AlphaFoldDB" id="A0AAN0K7D0"/>
<dbReference type="RefSeq" id="WP_286264791.1">
    <property type="nucleotide sequence ID" value="NZ_AP028056.1"/>
</dbReference>
<feature type="domain" description="Thiamine pyrophosphate enzyme N-terminal TPP-binding" evidence="7">
    <location>
        <begin position="10"/>
        <end position="121"/>
    </location>
</feature>
<evidence type="ECO:0000256" key="2">
    <source>
        <dbReference type="ARBA" id="ARBA00022723"/>
    </source>
</evidence>
<comment type="subunit">
    <text evidence="6">Homodimer.</text>
</comment>
<keyword evidence="9" id="KW-1185">Reference proteome</keyword>
<evidence type="ECO:0000256" key="6">
    <source>
        <dbReference type="HAMAP-Rule" id="MF_01659"/>
    </source>
</evidence>
<evidence type="ECO:0000256" key="3">
    <source>
        <dbReference type="ARBA" id="ARBA00022842"/>
    </source>
</evidence>
<dbReference type="NCBIfam" id="TIGR00173">
    <property type="entry name" value="menD"/>
    <property type="match status" value="1"/>
</dbReference>
<dbReference type="PANTHER" id="PTHR42916">
    <property type="entry name" value="2-SUCCINYL-5-ENOLPYRUVYL-6-HYDROXY-3-CYCLOHEXENE-1-CARBOXYLATE SYNTHASE"/>
    <property type="match status" value="1"/>
</dbReference>
<evidence type="ECO:0000259" key="7">
    <source>
        <dbReference type="Pfam" id="PF02776"/>
    </source>
</evidence>